<dbReference type="RefSeq" id="WP_271431853.1">
    <property type="nucleotide sequence ID" value="NZ_JAQIOY010000002.1"/>
</dbReference>
<feature type="domain" description="N-acetyltransferase" evidence="1">
    <location>
        <begin position="8"/>
        <end position="145"/>
    </location>
</feature>
<comment type="caution">
    <text evidence="2">The sequence shown here is derived from an EMBL/GenBank/DDBJ whole genome shotgun (WGS) entry which is preliminary data.</text>
</comment>
<name>A0ABT4XRB5_9RHOB</name>
<dbReference type="EMBL" id="JAQIOY010000002">
    <property type="protein sequence ID" value="MDA7424499.1"/>
    <property type="molecule type" value="Genomic_DNA"/>
</dbReference>
<evidence type="ECO:0000313" key="2">
    <source>
        <dbReference type="EMBL" id="MDA7424499.1"/>
    </source>
</evidence>
<gene>
    <name evidence="2" type="ORF">PFY00_07175</name>
</gene>
<dbReference type="CDD" id="cd04301">
    <property type="entry name" value="NAT_SF"/>
    <property type="match status" value="1"/>
</dbReference>
<dbReference type="InterPro" id="IPR000182">
    <property type="entry name" value="GNAT_dom"/>
</dbReference>
<evidence type="ECO:0000313" key="3">
    <source>
        <dbReference type="Proteomes" id="UP001210720"/>
    </source>
</evidence>
<dbReference type="SUPFAM" id="SSF55729">
    <property type="entry name" value="Acyl-CoA N-acyltransferases (Nat)"/>
    <property type="match status" value="1"/>
</dbReference>
<dbReference type="Gene3D" id="3.40.630.30">
    <property type="match status" value="1"/>
</dbReference>
<dbReference type="PROSITE" id="PS51186">
    <property type="entry name" value="GNAT"/>
    <property type="match status" value="1"/>
</dbReference>
<dbReference type="Proteomes" id="UP001210720">
    <property type="component" value="Unassembled WGS sequence"/>
</dbReference>
<keyword evidence="3" id="KW-1185">Reference proteome</keyword>
<sequence>MHTDRMRVEITDKSSEDADKRIDKGLDDHVEDLGIAAATCRDLYVYCYSDDGATFLGGLRGNTGNGWFHIWQFWVDRDHRGGGLGTQILQTAEAEARKRGCHSAHVDTLGHQAPDFYRKHGYTCLGELENYVATSPLLFFRKSLA</sequence>
<evidence type="ECO:0000259" key="1">
    <source>
        <dbReference type="PROSITE" id="PS51186"/>
    </source>
</evidence>
<organism evidence="2 3">
    <name type="scientific">Thalassococcus lentus</name>
    <dbReference type="NCBI Taxonomy" id="1210524"/>
    <lineage>
        <taxon>Bacteria</taxon>
        <taxon>Pseudomonadati</taxon>
        <taxon>Pseudomonadota</taxon>
        <taxon>Alphaproteobacteria</taxon>
        <taxon>Rhodobacterales</taxon>
        <taxon>Roseobacteraceae</taxon>
        <taxon>Thalassococcus</taxon>
    </lineage>
</organism>
<dbReference type="Pfam" id="PF00583">
    <property type="entry name" value="Acetyltransf_1"/>
    <property type="match status" value="1"/>
</dbReference>
<accession>A0ABT4XRB5</accession>
<proteinExistence type="predicted"/>
<reference evidence="2 3" key="1">
    <citation type="submission" date="2023-01" db="EMBL/GenBank/DDBJ databases">
        <title>Thalassococcus onchidii sp. nov., isolated from a marine invertebrate from the South China Sea.</title>
        <authorList>
            <person name="Xu S."/>
            <person name="Liu Z."/>
            <person name="Xu Y."/>
        </authorList>
    </citation>
    <scope>NUCLEOTIDE SEQUENCE [LARGE SCALE GENOMIC DNA]</scope>
    <source>
        <strain evidence="2 3">KCTC 32084</strain>
    </source>
</reference>
<protein>
    <submittedName>
        <fullName evidence="2">GNAT family N-acetyltransferase</fullName>
    </submittedName>
</protein>
<dbReference type="InterPro" id="IPR016181">
    <property type="entry name" value="Acyl_CoA_acyltransferase"/>
</dbReference>